<dbReference type="InterPro" id="IPR013762">
    <property type="entry name" value="Integrase-like_cat_sf"/>
</dbReference>
<dbReference type="Gene3D" id="1.10.150.130">
    <property type="match status" value="1"/>
</dbReference>
<dbReference type="CDD" id="cd01185">
    <property type="entry name" value="INTN1_C_like"/>
    <property type="match status" value="1"/>
</dbReference>
<keyword evidence="6" id="KW-1185">Reference proteome</keyword>
<comment type="similarity">
    <text evidence="1">Belongs to the 'phage' integrase family.</text>
</comment>
<evidence type="ECO:0000256" key="1">
    <source>
        <dbReference type="ARBA" id="ARBA00008857"/>
    </source>
</evidence>
<dbReference type="InterPro" id="IPR011010">
    <property type="entry name" value="DNA_brk_join_enz"/>
</dbReference>
<proteinExistence type="inferred from homology"/>
<name>A0ABY5T9X8_9BACE</name>
<dbReference type="PROSITE" id="PS51898">
    <property type="entry name" value="TYR_RECOMBINASE"/>
    <property type="match status" value="1"/>
</dbReference>
<reference evidence="5" key="1">
    <citation type="submission" date="2022-08" db="EMBL/GenBank/DDBJ databases">
        <title>Genome Sequencing of Bacteroides fragilis Group Isolates with Nanopore Technology.</title>
        <authorList>
            <person name="Tisza M.J."/>
            <person name="Smith D."/>
            <person name="Dekker J.P."/>
        </authorList>
    </citation>
    <scope>NUCLEOTIDE SEQUENCE</scope>
    <source>
        <strain evidence="5">BFG-527</strain>
    </source>
</reference>
<dbReference type="SUPFAM" id="SSF56349">
    <property type="entry name" value="DNA breaking-rejoining enzymes"/>
    <property type="match status" value="1"/>
</dbReference>
<gene>
    <name evidence="5" type="ORF">NXY30_22215</name>
</gene>
<evidence type="ECO:0000259" key="4">
    <source>
        <dbReference type="PROSITE" id="PS51898"/>
    </source>
</evidence>
<dbReference type="RefSeq" id="WP_240052551.1">
    <property type="nucleotide sequence ID" value="NZ_CP103141.1"/>
</dbReference>
<accession>A0ABY5T9X8</accession>
<dbReference type="Pfam" id="PF00589">
    <property type="entry name" value="Phage_integrase"/>
    <property type="match status" value="1"/>
</dbReference>
<dbReference type="Gene3D" id="1.10.443.10">
    <property type="entry name" value="Intergrase catalytic core"/>
    <property type="match status" value="1"/>
</dbReference>
<dbReference type="Pfam" id="PF17293">
    <property type="entry name" value="Arm-DNA-bind_5"/>
    <property type="match status" value="1"/>
</dbReference>
<keyword evidence="2" id="KW-0238">DNA-binding</keyword>
<dbReference type="PANTHER" id="PTHR30349:SF64">
    <property type="entry name" value="PROPHAGE INTEGRASE INTD-RELATED"/>
    <property type="match status" value="1"/>
</dbReference>
<dbReference type="InterPro" id="IPR002104">
    <property type="entry name" value="Integrase_catalytic"/>
</dbReference>
<evidence type="ECO:0000313" key="6">
    <source>
        <dbReference type="Proteomes" id="UP001060104"/>
    </source>
</evidence>
<evidence type="ECO:0000313" key="5">
    <source>
        <dbReference type="EMBL" id="UVQ73695.1"/>
    </source>
</evidence>
<evidence type="ECO:0000256" key="3">
    <source>
        <dbReference type="ARBA" id="ARBA00023172"/>
    </source>
</evidence>
<dbReference type="EMBL" id="CP103141">
    <property type="protein sequence ID" value="UVQ73695.1"/>
    <property type="molecule type" value="Genomic_DNA"/>
</dbReference>
<protein>
    <submittedName>
        <fullName evidence="5">Site-specific integrase</fullName>
    </submittedName>
</protein>
<dbReference type="InterPro" id="IPR035386">
    <property type="entry name" value="Arm-DNA-bind_5"/>
</dbReference>
<sequence length="425" mass="48579">MYCIGCLFSVTLFFLGAFLLPALLLVSKEYVIFVEVTKNIVAMARQKASVKPKNFVRLRNKKLANGNKSLYLDIYRDGVRSYEFLKMYLIPEKNNVTARQQNENTLQAAEVIRSERQNAIVKGQAGITDTSVKNKLLLMDWLKIYRVKLEKRQYKDISHVDNLMRILAEYKPAAVARLTSIDKGFAKGFIDYLKHDYVSYKGNKRLQNSTIVDYVRTFSVAINAAIKDGYKIINPFKLLSSDEKVKQPDSHREYLSQEELLKLMITPCRRDDIGKAYLFACFSGLRISDIRALRWKNIIAEDGQFFAMLFMQKTGKELKIPLPDKAMEIISIRGNDEDEVFSLPSNPTVEDNLKKWAEAAGINKHLTFHTARHTYATLLLTLGTDLYTVSKMLGHTNVATTQIYAKVVDKKKVDAVNLVNDVFNK</sequence>
<evidence type="ECO:0000256" key="2">
    <source>
        <dbReference type="ARBA" id="ARBA00023125"/>
    </source>
</evidence>
<keyword evidence="3" id="KW-0233">DNA recombination</keyword>
<dbReference type="InterPro" id="IPR050090">
    <property type="entry name" value="Tyrosine_recombinase_XerCD"/>
</dbReference>
<feature type="domain" description="Tyr recombinase" evidence="4">
    <location>
        <begin position="250"/>
        <end position="417"/>
    </location>
</feature>
<dbReference type="InterPro" id="IPR010998">
    <property type="entry name" value="Integrase_recombinase_N"/>
</dbReference>
<organism evidence="5 6">
    <name type="scientific">Bacteroides faecis</name>
    <dbReference type="NCBI Taxonomy" id="674529"/>
    <lineage>
        <taxon>Bacteria</taxon>
        <taxon>Pseudomonadati</taxon>
        <taxon>Bacteroidota</taxon>
        <taxon>Bacteroidia</taxon>
        <taxon>Bacteroidales</taxon>
        <taxon>Bacteroidaceae</taxon>
        <taxon>Bacteroides</taxon>
    </lineage>
</organism>
<dbReference type="PANTHER" id="PTHR30349">
    <property type="entry name" value="PHAGE INTEGRASE-RELATED"/>
    <property type="match status" value="1"/>
</dbReference>
<dbReference type="InterPro" id="IPR025269">
    <property type="entry name" value="SAM-like_dom"/>
</dbReference>
<dbReference type="Proteomes" id="UP001060104">
    <property type="component" value="Chromosome"/>
</dbReference>
<dbReference type="Pfam" id="PF13102">
    <property type="entry name" value="Phage_int_SAM_5"/>
    <property type="match status" value="1"/>
</dbReference>